<feature type="domain" description="PEGA" evidence="2">
    <location>
        <begin position="850"/>
        <end position="904"/>
    </location>
</feature>
<dbReference type="GeneID" id="76834798"/>
<dbReference type="InterPro" id="IPR013229">
    <property type="entry name" value="PEGA"/>
</dbReference>
<dbReference type="Proteomes" id="UP001163096">
    <property type="component" value="Chromosome"/>
</dbReference>
<dbReference type="KEGG" id="mou:OU421_06810"/>
<keyword evidence="4" id="KW-1185">Reference proteome</keyword>
<sequence>MPVIATDTLTVARYASVESEPEFEETYTIAWMEENLPVMGDGTTHYYLQGPVFDESEDSWNPDEDINCYPNKDMGAVRGTDVADLCEMAGGAHQGDVILIRADDGFRKSFPYENIYTPPARQGRMVIAWEKDGQKAGAGYYDGMRLQFFADTSVNPWGEHIFGNSDMRFALPEEYWHFFQPGLPSSTGLSVQSVSRIEIYESTGGQPPVVPSGDNDGGADLWTPATGTLTVLSVPADAAVVIDGATSDYLTNVSIPDMPEGSYGVTVEREGYETPDEEWLMVSDGSNATVSFSLTGITAPCTIVSHPANARIAVDGVDTGTTADTDSLSLIVGNHTITLTMDGYVPLEIPVRITDGGTNRVEGVLVPVCGEDDIPLLSTGPHGSLKGSLSVKTTGGYPGFIAGGESVPMHMPEGEGNEITSYLLFSHGYDTASGLPAEPQPSLSSGGERLIPRLLANTITPAGTVDQTCALFPFPSPNFTISSSGGDEDVFSLSAAISLLARDGPDTFAYAVYEGCVPATGEICTIPADALPNGGTRTLTVLCTEAGVGTDAPGISVNGMTLDAVYATLEQGLVQITAPLPPGGGAYTVMVENASSGWIVRVVILTAAEPSSVPDVADPEKKSDISSDTDDGIMSGIYRFFASLFSLNAVNPAAASDTPSPAGAGSQQNVTPVSPVSVPETTLDSVPPSLVFAPAEGVRSPALTGGLLVDSVPSGAWISLDGKSTGKKTPALFAGLKEGTHRIGVSSALTGDTRSEKAWVYPGALIPVFFDFSSVLPEATVQVESGTGEPVVFTVNGILPEQTTPAQVTITDTESFVAVTSDEGWQTYPVTYQRVDGTLTLVPPVCGTCTVAVASSPADAEIIIDGKRTGDRTPAEISCLSPGPHRIVCSLPGYYPDAQVISVSDSSGKPDAEVSFTLTPYSNGALSVTSVPAGAQIYLHDRYTGLVTPATISGLPIGTYEIGLSTDDETVIREMTVLPDTVVAYEFRFGEE</sequence>
<dbReference type="PANTHER" id="PTHR36194">
    <property type="entry name" value="S-LAYER-LIKE PROTEIN"/>
    <property type="match status" value="1"/>
</dbReference>
<feature type="compositionally biased region" description="Low complexity" evidence="1">
    <location>
        <begin position="670"/>
        <end position="681"/>
    </location>
</feature>
<feature type="region of interest" description="Disordered" evidence="1">
    <location>
        <begin position="655"/>
        <end position="681"/>
    </location>
</feature>
<feature type="domain" description="PEGA" evidence="2">
    <location>
        <begin position="924"/>
        <end position="983"/>
    </location>
</feature>
<dbReference type="Pfam" id="PF08308">
    <property type="entry name" value="PEGA"/>
    <property type="match status" value="5"/>
</dbReference>
<feature type="domain" description="PEGA" evidence="2">
    <location>
        <begin position="302"/>
        <end position="367"/>
    </location>
</feature>
<evidence type="ECO:0000259" key="2">
    <source>
        <dbReference type="Pfam" id="PF08308"/>
    </source>
</evidence>
<accession>A0A9X9S257</accession>
<dbReference type="EMBL" id="CP113361">
    <property type="protein sequence ID" value="WAI00148.1"/>
    <property type="molecule type" value="Genomic_DNA"/>
</dbReference>
<dbReference type="RefSeq" id="WP_268185321.1">
    <property type="nucleotide sequence ID" value="NZ_CP113361.1"/>
</dbReference>
<dbReference type="AlphaFoldDB" id="A0A9X9S257"/>
<protein>
    <submittedName>
        <fullName evidence="3">PEGA domain-containing protein</fullName>
    </submittedName>
</protein>
<evidence type="ECO:0000256" key="1">
    <source>
        <dbReference type="SAM" id="MobiDB-lite"/>
    </source>
</evidence>
<dbReference type="PANTHER" id="PTHR36194:SF1">
    <property type="entry name" value="S-LAYER-LIKE PROTEIN"/>
    <property type="match status" value="1"/>
</dbReference>
<name>A0A9X9S257_METOG</name>
<gene>
    <name evidence="3" type="ORF">OU421_06810</name>
</gene>
<evidence type="ECO:0000313" key="4">
    <source>
        <dbReference type="Proteomes" id="UP001163096"/>
    </source>
</evidence>
<proteinExistence type="predicted"/>
<reference evidence="3" key="1">
    <citation type="submission" date="2022-11" db="EMBL/GenBank/DDBJ databases">
        <title>Complete genome sequence of Methanogenium organophilum DSM 3596.</title>
        <authorList>
            <person name="Chen S.-C."/>
            <person name="Lai S.-J."/>
            <person name="You Y.-T."/>
        </authorList>
    </citation>
    <scope>NUCLEOTIDE SEQUENCE</scope>
    <source>
        <strain evidence="3">DSM 3596</strain>
    </source>
</reference>
<evidence type="ECO:0000313" key="3">
    <source>
        <dbReference type="EMBL" id="WAI00148.1"/>
    </source>
</evidence>
<organism evidence="3 4">
    <name type="scientific">Methanogenium organophilum</name>
    <dbReference type="NCBI Taxonomy" id="2199"/>
    <lineage>
        <taxon>Archaea</taxon>
        <taxon>Methanobacteriati</taxon>
        <taxon>Methanobacteriota</taxon>
        <taxon>Stenosarchaea group</taxon>
        <taxon>Methanomicrobia</taxon>
        <taxon>Methanomicrobiales</taxon>
        <taxon>Methanomicrobiaceae</taxon>
        <taxon>Methanogenium</taxon>
    </lineage>
</organism>
<feature type="domain" description="PEGA" evidence="2">
    <location>
        <begin position="705"/>
        <end position="746"/>
    </location>
</feature>
<feature type="domain" description="PEGA" evidence="2">
    <location>
        <begin position="227"/>
        <end position="277"/>
    </location>
</feature>